<feature type="region of interest" description="Disordered" evidence="1">
    <location>
        <begin position="1"/>
        <end position="27"/>
    </location>
</feature>
<reference evidence="2 3" key="1">
    <citation type="submission" date="2024-09" db="EMBL/GenBank/DDBJ databases">
        <authorList>
            <person name="Sun Q."/>
            <person name="Mori K."/>
        </authorList>
    </citation>
    <scope>NUCLEOTIDE SEQUENCE [LARGE SCALE GENOMIC DNA]</scope>
    <source>
        <strain evidence="2 3">JCM 11411</strain>
    </source>
</reference>
<gene>
    <name evidence="2" type="ORF">ACFFQ6_31700</name>
</gene>
<keyword evidence="3" id="KW-1185">Reference proteome</keyword>
<dbReference type="RefSeq" id="WP_073513650.1">
    <property type="nucleotide sequence ID" value="NZ_JBHMAS010000087.1"/>
</dbReference>
<feature type="compositionally biased region" description="Basic residues" evidence="1">
    <location>
        <begin position="11"/>
        <end position="23"/>
    </location>
</feature>
<dbReference type="EMBL" id="JBHMAS010000087">
    <property type="protein sequence ID" value="MFB9784271.1"/>
    <property type="molecule type" value="Genomic_DNA"/>
</dbReference>
<feature type="region of interest" description="Disordered" evidence="1">
    <location>
        <begin position="65"/>
        <end position="93"/>
    </location>
</feature>
<sequence>MSIDTTAGNRAARRAHRHGRHRSPTLARQSAIAVVAVVAAAATAAGIALAPPAIAAPGQAGITDGGGQAGINDGGGQSGVTTEPTPPPATEAPAATEPIYWVDPPAQYQNMEYQPLPNWDYDTNTYTPPTYTDTTPTDYTQLHLPGPVDVVAPIIAPRDTLRIGTFHIAQPNWVSDVDLERTNNTTAIIESGVATGWNSFGVPVDKASRDAATQVGGAAAGALAGGIGLATPFAIGGALIGGTVGGNIGLGLGNVFVPGIGWVAGGLAGTAVGAGTGALLAGTPAFVLGGLGGGIAGFTAAVAYGAGELGEPVEIEVPDVDQPAVTSQTQDTLTDWENSGPIGEAVATTVRDTVAAAPAIDQQARDFVAGQPGGEQIIEHVDTALTDFLTNATPGLASSLISDAVGAGIPA</sequence>
<accession>A0ABV5XP55</accession>
<organism evidence="2 3">
    <name type="scientific">Rhodococcus baikonurensis</name>
    <dbReference type="NCBI Taxonomy" id="172041"/>
    <lineage>
        <taxon>Bacteria</taxon>
        <taxon>Bacillati</taxon>
        <taxon>Actinomycetota</taxon>
        <taxon>Actinomycetes</taxon>
        <taxon>Mycobacteriales</taxon>
        <taxon>Nocardiaceae</taxon>
        <taxon>Rhodococcus</taxon>
        <taxon>Rhodococcus erythropolis group</taxon>
    </lineage>
</organism>
<comment type="caution">
    <text evidence="2">The sequence shown here is derived from an EMBL/GenBank/DDBJ whole genome shotgun (WGS) entry which is preliminary data.</text>
</comment>
<name>A0ABV5XP55_9NOCA</name>
<dbReference type="Proteomes" id="UP001589587">
    <property type="component" value="Unassembled WGS sequence"/>
</dbReference>
<protein>
    <submittedName>
        <fullName evidence="2">Insoluble domain protein</fullName>
    </submittedName>
</protein>
<feature type="compositionally biased region" description="Gly residues" evidence="1">
    <location>
        <begin position="65"/>
        <end position="78"/>
    </location>
</feature>
<proteinExistence type="predicted"/>
<evidence type="ECO:0000313" key="2">
    <source>
        <dbReference type="EMBL" id="MFB9784271.1"/>
    </source>
</evidence>
<evidence type="ECO:0000313" key="3">
    <source>
        <dbReference type="Proteomes" id="UP001589587"/>
    </source>
</evidence>
<evidence type="ECO:0000256" key="1">
    <source>
        <dbReference type="SAM" id="MobiDB-lite"/>
    </source>
</evidence>